<comment type="caution">
    <text evidence="1">The sequence shown here is derived from an EMBL/GenBank/DDBJ whole genome shotgun (WGS) entry which is preliminary data.</text>
</comment>
<evidence type="ECO:0000313" key="1">
    <source>
        <dbReference type="EMBL" id="KAK7347373.1"/>
    </source>
</evidence>
<proteinExistence type="predicted"/>
<protein>
    <submittedName>
        <fullName evidence="1">Uncharacterized protein</fullName>
    </submittedName>
</protein>
<organism evidence="1 2">
    <name type="scientific">Phaseolus coccineus</name>
    <name type="common">Scarlet runner bean</name>
    <name type="synonym">Phaseolus multiflorus</name>
    <dbReference type="NCBI Taxonomy" id="3886"/>
    <lineage>
        <taxon>Eukaryota</taxon>
        <taxon>Viridiplantae</taxon>
        <taxon>Streptophyta</taxon>
        <taxon>Embryophyta</taxon>
        <taxon>Tracheophyta</taxon>
        <taxon>Spermatophyta</taxon>
        <taxon>Magnoliopsida</taxon>
        <taxon>eudicotyledons</taxon>
        <taxon>Gunneridae</taxon>
        <taxon>Pentapetalae</taxon>
        <taxon>rosids</taxon>
        <taxon>fabids</taxon>
        <taxon>Fabales</taxon>
        <taxon>Fabaceae</taxon>
        <taxon>Papilionoideae</taxon>
        <taxon>50 kb inversion clade</taxon>
        <taxon>NPAAA clade</taxon>
        <taxon>indigoferoid/millettioid clade</taxon>
        <taxon>Phaseoleae</taxon>
        <taxon>Phaseolus</taxon>
    </lineage>
</organism>
<dbReference type="Proteomes" id="UP001374584">
    <property type="component" value="Unassembled WGS sequence"/>
</dbReference>
<dbReference type="AlphaFoldDB" id="A0AAN9QY60"/>
<reference evidence="1 2" key="1">
    <citation type="submission" date="2024-01" db="EMBL/GenBank/DDBJ databases">
        <title>The genomes of 5 underutilized Papilionoideae crops provide insights into root nodulation and disease resistanc.</title>
        <authorList>
            <person name="Jiang F."/>
        </authorList>
    </citation>
    <scope>NUCLEOTIDE SEQUENCE [LARGE SCALE GENOMIC DNA]</scope>
    <source>
        <strain evidence="1">JINMINGXINNONG_FW02</strain>
        <tissue evidence="1">Leaves</tissue>
    </source>
</reference>
<keyword evidence="2" id="KW-1185">Reference proteome</keyword>
<dbReference type="EMBL" id="JAYMYR010000008">
    <property type="protein sequence ID" value="KAK7347373.1"/>
    <property type="molecule type" value="Genomic_DNA"/>
</dbReference>
<evidence type="ECO:0000313" key="2">
    <source>
        <dbReference type="Proteomes" id="UP001374584"/>
    </source>
</evidence>
<sequence length="162" mass="17879">MKVATAQACSTESNIALIILDFDAISAKHGFAVEPESTEPRPNEPTPVGLGAAMYDNTIVSGKKDHENHVPSSEALTWVQSQSTLLCHIKRPRHGPVVSSLSPSFHHPFWQTIWANSAHTCLELEVKVRGWYEDGVVVGLPCWNRGIRVTLALAAWTHPRHE</sequence>
<gene>
    <name evidence="1" type="ORF">VNO80_21903</name>
</gene>
<accession>A0AAN9QY60</accession>
<name>A0AAN9QY60_PHACN</name>